<name>A0A6B8WBJ6_9CORY</name>
<keyword evidence="1" id="KW-0805">Transcription regulation</keyword>
<reference evidence="6 7" key="1">
    <citation type="submission" date="2019-11" db="EMBL/GenBank/DDBJ databases">
        <title>Complete genome sequence of Corynebacterium kalinowskii 1959, a novel Corynebacterium species isolated from soil of a small paddock in Vilsendorf, Germany.</title>
        <authorList>
            <person name="Schaffert L."/>
            <person name="Ruwe M."/>
            <person name="Milse J."/>
            <person name="Hanuschka K."/>
            <person name="Ortseifen V."/>
            <person name="Droste J."/>
            <person name="Brandt D."/>
            <person name="Schlueter L."/>
            <person name="Kutter Y."/>
            <person name="Vinke S."/>
            <person name="Viehoefer P."/>
            <person name="Jacob L."/>
            <person name="Luebke N.-C."/>
            <person name="Schulte-Berndt E."/>
            <person name="Hain C."/>
            <person name="Linder M."/>
            <person name="Schmidt P."/>
            <person name="Wollenschlaeger L."/>
            <person name="Luttermann T."/>
            <person name="Thieme E."/>
            <person name="Hassa J."/>
            <person name="Haak M."/>
            <person name="Wittchen M."/>
            <person name="Mentz A."/>
            <person name="Persicke M."/>
            <person name="Busche T."/>
            <person name="Ruckert C."/>
        </authorList>
    </citation>
    <scope>NUCLEOTIDE SEQUENCE [LARGE SCALE GENOMIC DNA]</scope>
    <source>
        <strain evidence="6 7">2039</strain>
    </source>
</reference>
<keyword evidence="2 4" id="KW-0238">DNA-binding</keyword>
<dbReference type="PANTHER" id="PTHR30055">
    <property type="entry name" value="HTH-TYPE TRANSCRIPTIONAL REGULATOR RUTR"/>
    <property type="match status" value="1"/>
</dbReference>
<evidence type="ECO:0000259" key="5">
    <source>
        <dbReference type="PROSITE" id="PS50977"/>
    </source>
</evidence>
<evidence type="ECO:0000256" key="3">
    <source>
        <dbReference type="ARBA" id="ARBA00023163"/>
    </source>
</evidence>
<protein>
    <submittedName>
        <fullName evidence="6">Tetracycline repressor protein class B</fullName>
    </submittedName>
</protein>
<feature type="DNA-binding region" description="H-T-H motif" evidence="4">
    <location>
        <begin position="45"/>
        <end position="64"/>
    </location>
</feature>
<dbReference type="AlphaFoldDB" id="A0A6B8WBJ6"/>
<dbReference type="PANTHER" id="PTHR30055:SF151">
    <property type="entry name" value="TRANSCRIPTIONAL REGULATORY PROTEIN"/>
    <property type="match status" value="1"/>
</dbReference>
<dbReference type="Proteomes" id="UP000424462">
    <property type="component" value="Chromosome"/>
</dbReference>
<evidence type="ECO:0000256" key="4">
    <source>
        <dbReference type="PROSITE-ProRule" id="PRU00335"/>
    </source>
</evidence>
<evidence type="ECO:0000256" key="1">
    <source>
        <dbReference type="ARBA" id="ARBA00023015"/>
    </source>
</evidence>
<dbReference type="GO" id="GO:0003700">
    <property type="term" value="F:DNA-binding transcription factor activity"/>
    <property type="evidence" value="ECO:0007669"/>
    <property type="project" value="TreeGrafter"/>
</dbReference>
<dbReference type="EMBL" id="CP046455">
    <property type="protein sequence ID" value="QGU07390.1"/>
    <property type="molecule type" value="Genomic_DNA"/>
</dbReference>
<accession>A0A6B8WBJ6</accession>
<dbReference type="Pfam" id="PF00440">
    <property type="entry name" value="TetR_N"/>
    <property type="match status" value="1"/>
</dbReference>
<evidence type="ECO:0000313" key="6">
    <source>
        <dbReference type="EMBL" id="QGU07390.1"/>
    </source>
</evidence>
<dbReference type="PROSITE" id="PS50977">
    <property type="entry name" value="HTH_TETR_2"/>
    <property type="match status" value="1"/>
</dbReference>
<dbReference type="Gene3D" id="1.10.357.10">
    <property type="entry name" value="Tetracycline Repressor, domain 2"/>
    <property type="match status" value="1"/>
</dbReference>
<dbReference type="SUPFAM" id="SSF46689">
    <property type="entry name" value="Homeodomain-like"/>
    <property type="match status" value="1"/>
</dbReference>
<dbReference type="RefSeq" id="WP_156230890.1">
    <property type="nucleotide sequence ID" value="NZ_CP046455.1"/>
</dbReference>
<gene>
    <name evidence="6" type="primary">tetR1</name>
    <name evidence="6" type="ORF">COCCU_07280</name>
</gene>
<dbReference type="Pfam" id="PF02909">
    <property type="entry name" value="TetR_C_1"/>
    <property type="match status" value="1"/>
</dbReference>
<keyword evidence="7" id="KW-1185">Reference proteome</keyword>
<dbReference type="KEGG" id="cok:COCCU_07280"/>
<dbReference type="GO" id="GO:0045892">
    <property type="term" value="P:negative regulation of DNA-templated transcription"/>
    <property type="evidence" value="ECO:0007669"/>
    <property type="project" value="InterPro"/>
</dbReference>
<proteinExistence type="predicted"/>
<keyword evidence="3" id="KW-0804">Transcription</keyword>
<dbReference type="InterPro" id="IPR009057">
    <property type="entry name" value="Homeodomain-like_sf"/>
</dbReference>
<dbReference type="GO" id="GO:0000976">
    <property type="term" value="F:transcription cis-regulatory region binding"/>
    <property type="evidence" value="ECO:0007669"/>
    <property type="project" value="TreeGrafter"/>
</dbReference>
<dbReference type="InterPro" id="IPR001647">
    <property type="entry name" value="HTH_TetR"/>
</dbReference>
<dbReference type="SUPFAM" id="SSF48498">
    <property type="entry name" value="Tetracyclin repressor-like, C-terminal domain"/>
    <property type="match status" value="1"/>
</dbReference>
<sequence>MTGRMTPEERRRRHKPTKTGVVLDEKKIVITAMRMLEEYGPAGLSTRRLGRALGADHTALYRYFLNMDDLELAITDELITQVTKDWHPTGDWKADLRRWGLSAHEEYMKHPQAAKIAATRISGRPAEMAGVEAILATLRTAGFSDLQAVTYYQCFITQMLSYAAWDGAKTLMPQKEREADIARWQNIYARASPEKYPNIAATAGLIAQLEGLDTYPMALQILLASMQATLDQRA</sequence>
<evidence type="ECO:0000313" key="7">
    <source>
        <dbReference type="Proteomes" id="UP000424462"/>
    </source>
</evidence>
<organism evidence="6 7">
    <name type="scientific">Corynebacterium occultum</name>
    <dbReference type="NCBI Taxonomy" id="2675219"/>
    <lineage>
        <taxon>Bacteria</taxon>
        <taxon>Bacillati</taxon>
        <taxon>Actinomycetota</taxon>
        <taxon>Actinomycetes</taxon>
        <taxon>Mycobacteriales</taxon>
        <taxon>Corynebacteriaceae</taxon>
        <taxon>Corynebacterium</taxon>
    </lineage>
</organism>
<evidence type="ECO:0000256" key="2">
    <source>
        <dbReference type="ARBA" id="ARBA00023125"/>
    </source>
</evidence>
<dbReference type="InterPro" id="IPR050109">
    <property type="entry name" value="HTH-type_TetR-like_transc_reg"/>
</dbReference>
<dbReference type="InterPro" id="IPR004111">
    <property type="entry name" value="Repressor_TetR_C"/>
</dbReference>
<dbReference type="InterPro" id="IPR036271">
    <property type="entry name" value="Tet_transcr_reg_TetR-rel_C_sf"/>
</dbReference>
<dbReference type="Gene3D" id="1.10.10.60">
    <property type="entry name" value="Homeodomain-like"/>
    <property type="match status" value="1"/>
</dbReference>
<feature type="domain" description="HTH tetR-type" evidence="5">
    <location>
        <begin position="22"/>
        <end position="82"/>
    </location>
</feature>